<organism evidence="2 3">
    <name type="scientific">Enterococcus hirae (strain ATCC 9790 / DSM 20160 / JCM 8729 / LMG 6399 / NBRC 3181 / NCIMB 6459 / NCDO 1258 / NCTC 12367 / WDCM 00089 / R)</name>
    <dbReference type="NCBI Taxonomy" id="768486"/>
    <lineage>
        <taxon>Bacteria</taxon>
        <taxon>Bacillati</taxon>
        <taxon>Bacillota</taxon>
        <taxon>Bacilli</taxon>
        <taxon>Lactobacillales</taxon>
        <taxon>Enterococcaceae</taxon>
        <taxon>Enterococcus</taxon>
    </lineage>
</organism>
<keyword evidence="1" id="KW-0812">Transmembrane</keyword>
<gene>
    <name evidence="2" type="ordered locus">EHR_3008</name>
</gene>
<protein>
    <recommendedName>
        <fullName evidence="4">Conjugal transfer protein</fullName>
    </recommendedName>
</protein>
<evidence type="ECO:0008006" key="4">
    <source>
        <dbReference type="Google" id="ProtNLM"/>
    </source>
</evidence>
<dbReference type="HOGENOM" id="CLU_1737713_0_0_9"/>
<accession>G0YP50</accession>
<geneLocation type="plasmid" evidence="2 3">
    <name>pTG9790</name>
</geneLocation>
<evidence type="ECO:0000313" key="3">
    <source>
        <dbReference type="Proteomes" id="UP000002895"/>
    </source>
</evidence>
<dbReference type="InterPro" id="IPR025608">
    <property type="entry name" value="TcpE"/>
</dbReference>
<keyword evidence="3" id="KW-1185">Reference proteome</keyword>
<dbReference type="EMBL" id="HQ724512">
    <property type="protein sequence ID" value="AEJ87170.1"/>
    <property type="molecule type" value="Genomic_DNA"/>
</dbReference>
<keyword evidence="1" id="KW-0472">Membrane</keyword>
<reference evidence="2" key="1">
    <citation type="submission" date="2010-12" db="EMBL/GenBank/DDBJ databases">
        <title>Sequence of the endemic plasmid pTG9790 of Enterococcus faecalis ATCC9790.</title>
        <authorList>
            <person name="Gaechter T."/>
            <person name="Wunderlin C."/>
            <person name="Schmidheini T."/>
            <person name="Solioz M."/>
        </authorList>
    </citation>
    <scope>NUCLEOTIDE SEQUENCE [LARGE SCALE GENOMIC DNA]</scope>
    <source>
        <strain evidence="2">ATCC 9790</strain>
        <plasmid evidence="2">pTG9790</plasmid>
    </source>
</reference>
<evidence type="ECO:0000313" key="2">
    <source>
        <dbReference type="EMBL" id="AEJ87170.1"/>
    </source>
</evidence>
<name>G0YP50_ENTHA</name>
<keyword evidence="1" id="KW-1133">Transmembrane helix</keyword>
<dbReference type="Pfam" id="PF12648">
    <property type="entry name" value="TcpE"/>
    <property type="match status" value="1"/>
</dbReference>
<keyword evidence="2" id="KW-0614">Plasmid</keyword>
<dbReference type="eggNOG" id="ENOG502ZJT6">
    <property type="taxonomic scope" value="Bacteria"/>
</dbReference>
<proteinExistence type="predicted"/>
<sequence>MKNMREEKQPIKQVFDYKEPFQAPYMVREITKKLRLRNAISGQTIFVFGFTALLCLVLFYPFLGFNQFYMMLSIAIPYGMVELFNRVEPDGKKVHVFLLDYLRFVMIYQIGKKVIQQTDLIKIRETKMIYKKEKIKELSVKDSRKGK</sequence>
<dbReference type="KEGG" id="ehr:EHR_3008"/>
<dbReference type="Proteomes" id="UP000002895">
    <property type="component" value="Plasmid pTG9790"/>
</dbReference>
<evidence type="ECO:0000256" key="1">
    <source>
        <dbReference type="SAM" id="Phobius"/>
    </source>
</evidence>
<feature type="transmembrane region" description="Helical" evidence="1">
    <location>
        <begin position="40"/>
        <end position="62"/>
    </location>
</feature>
<dbReference type="AlphaFoldDB" id="G0YP50"/>
<dbReference type="PATRIC" id="fig|768486.3.peg.2740"/>